<comment type="caution">
    <text evidence="1">The sequence shown here is derived from an EMBL/GenBank/DDBJ whole genome shotgun (WGS) entry which is preliminary data.</text>
</comment>
<proteinExistence type="predicted"/>
<gene>
    <name evidence="1" type="ORF">LITE_LOCUS2492</name>
</gene>
<name>A0AAV0H3Z9_9ROSI</name>
<protein>
    <submittedName>
        <fullName evidence="1">Uncharacterized protein</fullName>
    </submittedName>
</protein>
<evidence type="ECO:0000313" key="2">
    <source>
        <dbReference type="Proteomes" id="UP001154282"/>
    </source>
</evidence>
<accession>A0AAV0H3Z9</accession>
<reference evidence="1" key="1">
    <citation type="submission" date="2022-08" db="EMBL/GenBank/DDBJ databases">
        <authorList>
            <person name="Gutierrez-Valencia J."/>
        </authorList>
    </citation>
    <scope>NUCLEOTIDE SEQUENCE</scope>
</reference>
<sequence length="88" mass="9666">SSLTVADHFADPAAAKLLGEISILLQFPTRARQSVPGTNVLSFLLPFYSQVKLSSLSLSLSLLHPTSPSFSSDKFHNKVRRDLRLLQS</sequence>
<organism evidence="1 2">
    <name type="scientific">Linum tenue</name>
    <dbReference type="NCBI Taxonomy" id="586396"/>
    <lineage>
        <taxon>Eukaryota</taxon>
        <taxon>Viridiplantae</taxon>
        <taxon>Streptophyta</taxon>
        <taxon>Embryophyta</taxon>
        <taxon>Tracheophyta</taxon>
        <taxon>Spermatophyta</taxon>
        <taxon>Magnoliopsida</taxon>
        <taxon>eudicotyledons</taxon>
        <taxon>Gunneridae</taxon>
        <taxon>Pentapetalae</taxon>
        <taxon>rosids</taxon>
        <taxon>fabids</taxon>
        <taxon>Malpighiales</taxon>
        <taxon>Linaceae</taxon>
        <taxon>Linum</taxon>
    </lineage>
</organism>
<dbReference type="Proteomes" id="UP001154282">
    <property type="component" value="Unassembled WGS sequence"/>
</dbReference>
<keyword evidence="2" id="KW-1185">Reference proteome</keyword>
<feature type="non-terminal residue" evidence="1">
    <location>
        <position position="88"/>
    </location>
</feature>
<dbReference type="EMBL" id="CAMGYJ010000002">
    <property type="protein sequence ID" value="CAI0380009.1"/>
    <property type="molecule type" value="Genomic_DNA"/>
</dbReference>
<feature type="non-terminal residue" evidence="1">
    <location>
        <position position="1"/>
    </location>
</feature>
<dbReference type="AlphaFoldDB" id="A0AAV0H3Z9"/>
<evidence type="ECO:0000313" key="1">
    <source>
        <dbReference type="EMBL" id="CAI0380009.1"/>
    </source>
</evidence>